<reference evidence="1 2" key="1">
    <citation type="journal article" date="2024" name="Plant Biotechnol. J.">
        <title>Dendrobium thyrsiflorum genome and its molecular insights into genes involved in important horticultural traits.</title>
        <authorList>
            <person name="Chen B."/>
            <person name="Wang J.Y."/>
            <person name="Zheng P.J."/>
            <person name="Li K.L."/>
            <person name="Liang Y.M."/>
            <person name="Chen X.F."/>
            <person name="Zhang C."/>
            <person name="Zhao X."/>
            <person name="He X."/>
            <person name="Zhang G.Q."/>
            <person name="Liu Z.J."/>
            <person name="Xu Q."/>
        </authorList>
    </citation>
    <scope>NUCLEOTIDE SEQUENCE [LARGE SCALE GENOMIC DNA]</scope>
    <source>
        <strain evidence="1">GZMU011</strain>
    </source>
</reference>
<sequence length="110" mass="12797">MPAVLLIEAETQLYRSPQLIQVLVRQTPHPPIPFHSPLFRFPIDFPSEAPQIHLLLPVLPFQFPLRLPHRKLLPQNLLFPPNAAPNQPRLRLRQLRKHSLLLLLLLLLIL</sequence>
<evidence type="ECO:0000313" key="2">
    <source>
        <dbReference type="Proteomes" id="UP001552299"/>
    </source>
</evidence>
<dbReference type="Proteomes" id="UP001552299">
    <property type="component" value="Unassembled WGS sequence"/>
</dbReference>
<dbReference type="EMBL" id="JANQDX010000014">
    <property type="protein sequence ID" value="KAL0912564.1"/>
    <property type="molecule type" value="Genomic_DNA"/>
</dbReference>
<evidence type="ECO:0000313" key="1">
    <source>
        <dbReference type="EMBL" id="KAL0912564.1"/>
    </source>
</evidence>
<name>A0ABD0UIW9_DENTH</name>
<comment type="caution">
    <text evidence="1">The sequence shown here is derived from an EMBL/GenBank/DDBJ whole genome shotgun (WGS) entry which is preliminary data.</text>
</comment>
<keyword evidence="2" id="KW-1185">Reference proteome</keyword>
<protein>
    <submittedName>
        <fullName evidence="1">Uncharacterized protein</fullName>
    </submittedName>
</protein>
<dbReference type="AlphaFoldDB" id="A0ABD0UIW9"/>
<organism evidence="1 2">
    <name type="scientific">Dendrobium thyrsiflorum</name>
    <name type="common">Pinecone-like raceme dendrobium</name>
    <name type="synonym">Orchid</name>
    <dbReference type="NCBI Taxonomy" id="117978"/>
    <lineage>
        <taxon>Eukaryota</taxon>
        <taxon>Viridiplantae</taxon>
        <taxon>Streptophyta</taxon>
        <taxon>Embryophyta</taxon>
        <taxon>Tracheophyta</taxon>
        <taxon>Spermatophyta</taxon>
        <taxon>Magnoliopsida</taxon>
        <taxon>Liliopsida</taxon>
        <taxon>Asparagales</taxon>
        <taxon>Orchidaceae</taxon>
        <taxon>Epidendroideae</taxon>
        <taxon>Malaxideae</taxon>
        <taxon>Dendrobiinae</taxon>
        <taxon>Dendrobium</taxon>
    </lineage>
</organism>
<accession>A0ABD0UIW9</accession>
<proteinExistence type="predicted"/>
<gene>
    <name evidence="1" type="ORF">M5K25_018546</name>
</gene>